<keyword evidence="3 6" id="KW-0227">DNA damage</keyword>
<dbReference type="GO" id="GO:0000076">
    <property type="term" value="P:DNA replication checkpoint signaling"/>
    <property type="evidence" value="ECO:0007669"/>
    <property type="project" value="UniProtKB-UniRule"/>
</dbReference>
<dbReference type="GO" id="GO:0003677">
    <property type="term" value="F:DNA binding"/>
    <property type="evidence" value="ECO:0007669"/>
    <property type="project" value="TreeGrafter"/>
</dbReference>
<dbReference type="GeneID" id="33571549"/>
<dbReference type="InParanoid" id="A0A1Y2H2L0"/>
<dbReference type="InterPro" id="IPR040038">
    <property type="entry name" value="TIPIN/Csm3/Swi3"/>
</dbReference>
<dbReference type="GO" id="GO:0006974">
    <property type="term" value="P:DNA damage response"/>
    <property type="evidence" value="ECO:0007669"/>
    <property type="project" value="UniProtKB-KW"/>
</dbReference>
<feature type="compositionally biased region" description="Polar residues" evidence="7">
    <location>
        <begin position="384"/>
        <end position="402"/>
    </location>
</feature>
<evidence type="ECO:0000313" key="9">
    <source>
        <dbReference type="EMBL" id="ORZ27292.1"/>
    </source>
</evidence>
<evidence type="ECO:0000256" key="6">
    <source>
        <dbReference type="RuleBase" id="RU366049"/>
    </source>
</evidence>
<dbReference type="RefSeq" id="XP_021885019.1">
    <property type="nucleotide sequence ID" value="XM_022029706.1"/>
</dbReference>
<feature type="compositionally biased region" description="Gly residues" evidence="7">
    <location>
        <begin position="134"/>
        <end position="145"/>
    </location>
</feature>
<dbReference type="GO" id="GO:0031297">
    <property type="term" value="P:replication fork processing"/>
    <property type="evidence" value="ECO:0007669"/>
    <property type="project" value="UniProtKB-UniRule"/>
</dbReference>
<feature type="region of interest" description="Disordered" evidence="7">
    <location>
        <begin position="384"/>
        <end position="438"/>
    </location>
</feature>
<dbReference type="InterPro" id="IPR012923">
    <property type="entry name" value="Csm3"/>
</dbReference>
<feature type="compositionally biased region" description="Low complexity" evidence="7">
    <location>
        <begin position="61"/>
        <end position="73"/>
    </location>
</feature>
<sequence length="577" mass="64606">MEDIPLEDEPFGPFDDYDDNFDDHFMQQVAARETNVQHEAIGTESISTAAGSTVTKVGVASPNSHPSSFSSSNVDKSPSNDHDSESLPQQTDFLGMLQTQKRQAEREAQQQQQHRQQQYQQQERSQGRRDGRGGGRANGFTGGDAGDLATVSVTKKRARPVRLDHERLLSEKGFPMLLNHAKRFKIRTNYKDAAEKDNNAMKNLEDLMRVYQMWAHNLFPKATFRDFIITAEARCKSEKIMKATMDGWRDAYWNKRFEESTAKEDAEYAEQRAQTSRESVWNEHEMEMAKSASMQDMDRDPLSSISEIDKRSRDNETSTSSSHLKSVQMQKQPRPRPITSQKGKGKATDDVSAAMHLTVSDDGSEIEDGYEEALQRMRISMDSGLQNSSNDYNVSAGSSSRRSYLGNREATAQKEGAGQAPRHDFEGNEDEGDEDEEDEPLFTHRALRMMGSSISNDILGKDVPSHTITTPKDGTQMNHASSEKSIKPPPIEDSMNSISNPAQALVQSDPVLAKDFDFDATLPLPLPDGNSPSMGIRINRLGRLEDGDEDEDEEDTLALRKPVKGRRAIMLDDSDDE</sequence>
<protein>
    <recommendedName>
        <fullName evidence="6">Chromosome segregation in meiosis protein</fullName>
    </recommendedName>
</protein>
<feature type="region of interest" description="Disordered" evidence="7">
    <location>
        <begin position="519"/>
        <end position="559"/>
    </location>
</feature>
<feature type="region of interest" description="Disordered" evidence="7">
    <location>
        <begin position="263"/>
        <end position="282"/>
    </location>
</feature>
<feature type="compositionally biased region" description="Basic and acidic residues" evidence="7">
    <location>
        <begin position="306"/>
        <end position="316"/>
    </location>
</feature>
<feature type="compositionally biased region" description="Acidic residues" evidence="7">
    <location>
        <begin position="546"/>
        <end position="556"/>
    </location>
</feature>
<evidence type="ECO:0000313" key="10">
    <source>
        <dbReference type="Proteomes" id="UP000193648"/>
    </source>
</evidence>
<feature type="compositionally biased region" description="Acidic residues" evidence="7">
    <location>
        <begin position="427"/>
        <end position="438"/>
    </location>
</feature>
<feature type="region of interest" description="Disordered" evidence="7">
    <location>
        <begin position="43"/>
        <end position="147"/>
    </location>
</feature>
<organism evidence="9 10">
    <name type="scientific">Lobosporangium transversale</name>
    <dbReference type="NCBI Taxonomy" id="64571"/>
    <lineage>
        <taxon>Eukaryota</taxon>
        <taxon>Fungi</taxon>
        <taxon>Fungi incertae sedis</taxon>
        <taxon>Mucoromycota</taxon>
        <taxon>Mortierellomycotina</taxon>
        <taxon>Mortierellomycetes</taxon>
        <taxon>Mortierellales</taxon>
        <taxon>Mortierellaceae</taxon>
        <taxon>Lobosporangium</taxon>
    </lineage>
</organism>
<feature type="compositionally biased region" description="Polar residues" evidence="7">
    <location>
        <begin position="468"/>
        <end position="480"/>
    </location>
</feature>
<evidence type="ECO:0000256" key="3">
    <source>
        <dbReference type="ARBA" id="ARBA00022763"/>
    </source>
</evidence>
<comment type="caution">
    <text evidence="9">The sequence shown here is derived from an EMBL/GenBank/DDBJ whole genome shotgun (WGS) entry which is preliminary data.</text>
</comment>
<dbReference type="OrthoDB" id="437078at2759"/>
<evidence type="ECO:0000256" key="7">
    <source>
        <dbReference type="SAM" id="MobiDB-lite"/>
    </source>
</evidence>
<keyword evidence="5 6" id="KW-0131">Cell cycle</keyword>
<feature type="compositionally biased region" description="Polar residues" evidence="7">
    <location>
        <begin position="317"/>
        <end position="331"/>
    </location>
</feature>
<keyword evidence="4 6" id="KW-0539">Nucleus</keyword>
<dbReference type="Proteomes" id="UP000193648">
    <property type="component" value="Unassembled WGS sequence"/>
</dbReference>
<feature type="region of interest" description="Disordered" evidence="7">
    <location>
        <begin position="306"/>
        <end position="350"/>
    </location>
</feature>
<comment type="subcellular location">
    <subcellularLocation>
        <location evidence="1 6">Nucleus</location>
    </subcellularLocation>
</comment>
<dbReference type="GO" id="GO:0043111">
    <property type="term" value="P:replication fork arrest"/>
    <property type="evidence" value="ECO:0007669"/>
    <property type="project" value="TreeGrafter"/>
</dbReference>
<proteinExistence type="inferred from homology"/>
<dbReference type="AlphaFoldDB" id="A0A1Y2H2L0"/>
<feature type="region of interest" description="Disordered" evidence="7">
    <location>
        <begin position="468"/>
        <end position="497"/>
    </location>
</feature>
<accession>A0A1Y2H2L0</accession>
<comment type="function">
    <text evidence="6">Plays an important role in the control of DNA replication and the maintenance of replication fork stability.</text>
</comment>
<evidence type="ECO:0000256" key="5">
    <source>
        <dbReference type="ARBA" id="ARBA00023306"/>
    </source>
</evidence>
<evidence type="ECO:0000256" key="4">
    <source>
        <dbReference type="ARBA" id="ARBA00023242"/>
    </source>
</evidence>
<reference evidence="9 10" key="1">
    <citation type="submission" date="2016-07" db="EMBL/GenBank/DDBJ databases">
        <title>Pervasive Adenine N6-methylation of Active Genes in Fungi.</title>
        <authorList>
            <consortium name="DOE Joint Genome Institute"/>
            <person name="Mondo S.J."/>
            <person name="Dannebaum R.O."/>
            <person name="Kuo R.C."/>
            <person name="Labutti K."/>
            <person name="Haridas S."/>
            <person name="Kuo A."/>
            <person name="Salamov A."/>
            <person name="Ahrendt S.R."/>
            <person name="Lipzen A."/>
            <person name="Sullivan W."/>
            <person name="Andreopoulos W.B."/>
            <person name="Clum A."/>
            <person name="Lindquist E."/>
            <person name="Daum C."/>
            <person name="Ramamoorthy G.K."/>
            <person name="Gryganskyi A."/>
            <person name="Culley D."/>
            <person name="Magnuson J.K."/>
            <person name="James T.Y."/>
            <person name="O'Malley M.A."/>
            <person name="Stajich J.E."/>
            <person name="Spatafora J.W."/>
            <person name="Visel A."/>
            <person name="Grigoriev I.V."/>
        </authorList>
    </citation>
    <scope>NUCLEOTIDE SEQUENCE [LARGE SCALE GENOMIC DNA]</scope>
    <source>
        <strain evidence="9 10">NRRL 3116</strain>
    </source>
</reference>
<dbReference type="PANTHER" id="PTHR13220">
    <property type="entry name" value="TIMELESS INTERACTING-RELATED"/>
    <property type="match status" value="1"/>
</dbReference>
<feature type="compositionally biased region" description="Low complexity" evidence="7">
    <location>
        <begin position="109"/>
        <end position="124"/>
    </location>
</feature>
<dbReference type="GO" id="GO:0031298">
    <property type="term" value="C:replication fork protection complex"/>
    <property type="evidence" value="ECO:0007669"/>
    <property type="project" value="TreeGrafter"/>
</dbReference>
<dbReference type="STRING" id="64571.A0A1Y2H2L0"/>
<feature type="compositionally biased region" description="Polar residues" evidence="7">
    <location>
        <begin position="44"/>
        <end position="55"/>
    </location>
</feature>
<feature type="region of interest" description="Disordered" evidence="7">
    <location>
        <begin position="1"/>
        <end position="20"/>
    </location>
</feature>
<evidence type="ECO:0000256" key="1">
    <source>
        <dbReference type="ARBA" id="ARBA00004123"/>
    </source>
</evidence>
<name>A0A1Y2H2L0_9FUNG</name>
<evidence type="ECO:0000256" key="2">
    <source>
        <dbReference type="ARBA" id="ARBA00006075"/>
    </source>
</evidence>
<gene>
    <name evidence="9" type="ORF">BCR41DRAFT_419105</name>
</gene>
<dbReference type="Pfam" id="PF07962">
    <property type="entry name" value="Swi3"/>
    <property type="match status" value="1"/>
</dbReference>
<keyword evidence="10" id="KW-1185">Reference proteome</keyword>
<dbReference type="PANTHER" id="PTHR13220:SF11">
    <property type="entry name" value="TIMELESS-INTERACTING PROTEIN"/>
    <property type="match status" value="1"/>
</dbReference>
<dbReference type="EMBL" id="MCFF01000004">
    <property type="protein sequence ID" value="ORZ27292.1"/>
    <property type="molecule type" value="Genomic_DNA"/>
</dbReference>
<feature type="domain" description="Chromosome segregation in meiosis protein 3" evidence="8">
    <location>
        <begin position="163"/>
        <end position="251"/>
    </location>
</feature>
<evidence type="ECO:0000259" key="8">
    <source>
        <dbReference type="Pfam" id="PF07962"/>
    </source>
</evidence>
<comment type="similarity">
    <text evidence="2 6">Belongs to the CSM3 family.</text>
</comment>